<feature type="binding site" evidence="5">
    <location>
        <begin position="202"/>
        <end position="205"/>
    </location>
    <ligand>
        <name>substrate</name>
    </ligand>
</feature>
<feature type="domain" description="Release factor glutamine methyltransferase N-terminal" evidence="7">
    <location>
        <begin position="20"/>
        <end position="90"/>
    </location>
</feature>
<proteinExistence type="inferred from homology"/>
<evidence type="ECO:0000256" key="3">
    <source>
        <dbReference type="ARBA" id="ARBA00022691"/>
    </source>
</evidence>
<dbReference type="PANTHER" id="PTHR18895:SF74">
    <property type="entry name" value="MTRF1L RELEASE FACTOR GLUTAMINE METHYLTRANSFERASE"/>
    <property type="match status" value="1"/>
</dbReference>
<dbReference type="CDD" id="cd02440">
    <property type="entry name" value="AdoMet_MTases"/>
    <property type="match status" value="1"/>
</dbReference>
<evidence type="ECO:0000256" key="1">
    <source>
        <dbReference type="ARBA" id="ARBA00022603"/>
    </source>
</evidence>
<evidence type="ECO:0000313" key="8">
    <source>
        <dbReference type="EMBL" id="MEN3931660.1"/>
    </source>
</evidence>
<evidence type="ECO:0000259" key="7">
    <source>
        <dbReference type="Pfam" id="PF17827"/>
    </source>
</evidence>
<comment type="caution">
    <text evidence="8">The sequence shown here is derived from an EMBL/GenBank/DDBJ whole genome shotgun (WGS) entry which is preliminary data.</text>
</comment>
<name>A0ABV0BLV5_9HYPH</name>
<dbReference type="InterPro" id="IPR040758">
    <property type="entry name" value="PrmC_N"/>
</dbReference>
<comment type="function">
    <text evidence="5">Methylates the class 1 translation termination release factors RF1/PrfA and RF2/PrfB on the glutamine residue of the universally conserved GGQ motif.</text>
</comment>
<comment type="similarity">
    <text evidence="5">Belongs to the protein N5-glutamine methyltransferase family. PrmC subfamily.</text>
</comment>
<dbReference type="Pfam" id="PF17827">
    <property type="entry name" value="PrmC_N"/>
    <property type="match status" value="1"/>
</dbReference>
<feature type="binding site" evidence="5">
    <location>
        <position position="202"/>
    </location>
    <ligand>
        <name>S-adenosyl-L-methionine</name>
        <dbReference type="ChEBI" id="CHEBI:59789"/>
    </ligand>
</feature>
<dbReference type="HAMAP" id="MF_02126">
    <property type="entry name" value="RF_methyltr_PrmC"/>
    <property type="match status" value="1"/>
</dbReference>
<feature type="binding site" evidence="5">
    <location>
        <position position="159"/>
    </location>
    <ligand>
        <name>S-adenosyl-L-methionine</name>
        <dbReference type="ChEBI" id="CHEBI:59789"/>
    </ligand>
</feature>
<dbReference type="Proteomes" id="UP001418637">
    <property type="component" value="Unassembled WGS sequence"/>
</dbReference>
<dbReference type="InterPro" id="IPR007848">
    <property type="entry name" value="Small_mtfrase_dom"/>
</dbReference>
<keyword evidence="9" id="KW-1185">Reference proteome</keyword>
<evidence type="ECO:0000256" key="2">
    <source>
        <dbReference type="ARBA" id="ARBA00022679"/>
    </source>
</evidence>
<feature type="domain" description="Methyltransferase small" evidence="6">
    <location>
        <begin position="130"/>
        <end position="206"/>
    </location>
</feature>
<evidence type="ECO:0000259" key="6">
    <source>
        <dbReference type="Pfam" id="PF05175"/>
    </source>
</evidence>
<keyword evidence="1 5" id="KW-0489">Methyltransferase</keyword>
<dbReference type="Pfam" id="PF05175">
    <property type="entry name" value="MTS"/>
    <property type="match status" value="1"/>
</dbReference>
<dbReference type="EC" id="2.1.1.297" evidence="5"/>
<sequence length="297" mass="32979">MKPEKVSSTPHFPASVSRKDALAIFRQNLTAAGFETAALDSRLLLTRALGITPNELIINDHVAIPPDQIVTLELYLNRRLQGESVARITGFREFWGLPFQLGSDTLEPRPDTETLIEAVLDYYPDRQAPLRILDLGTGSGCILISLLTEYAKAKGTGVDLSASAIKTAKQNAAANAVDSRSQFLISDWFDKINGTYDLIVSNPPYIRTDVIPTLSSEVRNFDPDRALDGGADGLTAYRKIMEQARQYLAHEAYLGFEIGFDQKEALEKLASLHGYKFIECRNDLSNNPRIVVLKRHK</sequence>
<dbReference type="RefSeq" id="WP_346337702.1">
    <property type="nucleotide sequence ID" value="NZ_JBBYXI010000004.1"/>
</dbReference>
<keyword evidence="2 5" id="KW-0808">Transferase</keyword>
<dbReference type="GO" id="GO:0102559">
    <property type="term" value="F:peptide chain release factor N(5)-glutamine methyltransferase activity"/>
    <property type="evidence" value="ECO:0007669"/>
    <property type="project" value="UniProtKB-EC"/>
</dbReference>
<dbReference type="InterPro" id="IPR002052">
    <property type="entry name" value="DNA_methylase_N6_adenine_CS"/>
</dbReference>
<dbReference type="PROSITE" id="PS00092">
    <property type="entry name" value="N6_MTASE"/>
    <property type="match status" value="1"/>
</dbReference>
<keyword evidence="3 5" id="KW-0949">S-adenosyl-L-methionine</keyword>
<dbReference type="Gene3D" id="1.10.8.10">
    <property type="entry name" value="DNA helicase RuvA subunit, C-terminal domain"/>
    <property type="match status" value="1"/>
</dbReference>
<reference evidence="8 9" key="1">
    <citation type="submission" date="2024-04" db="EMBL/GenBank/DDBJ databases">
        <title>A novel species isolated from cricket.</title>
        <authorList>
            <person name="Wang H.-C."/>
        </authorList>
    </citation>
    <scope>NUCLEOTIDE SEQUENCE [LARGE SCALE GENOMIC DNA]</scope>
    <source>
        <strain evidence="8 9">WL0021</strain>
    </source>
</reference>
<dbReference type="Gene3D" id="3.40.50.150">
    <property type="entry name" value="Vaccinia Virus protein VP39"/>
    <property type="match status" value="1"/>
</dbReference>
<organism evidence="8 9">
    <name type="scientific">Hohaiivirga grylli</name>
    <dbReference type="NCBI Taxonomy" id="3133970"/>
    <lineage>
        <taxon>Bacteria</taxon>
        <taxon>Pseudomonadati</taxon>
        <taxon>Pseudomonadota</taxon>
        <taxon>Alphaproteobacteria</taxon>
        <taxon>Hyphomicrobiales</taxon>
        <taxon>Methylobacteriaceae</taxon>
        <taxon>Hohaiivirga</taxon>
    </lineage>
</organism>
<dbReference type="NCBIfam" id="TIGR00536">
    <property type="entry name" value="hemK_fam"/>
    <property type="match status" value="1"/>
</dbReference>
<dbReference type="InterPro" id="IPR050320">
    <property type="entry name" value="N5-glutamine_MTase"/>
</dbReference>
<comment type="catalytic activity">
    <reaction evidence="4 5">
        <text>L-glutaminyl-[peptide chain release factor] + S-adenosyl-L-methionine = N(5)-methyl-L-glutaminyl-[peptide chain release factor] + S-adenosyl-L-homocysteine + H(+)</text>
        <dbReference type="Rhea" id="RHEA:42896"/>
        <dbReference type="Rhea" id="RHEA-COMP:10271"/>
        <dbReference type="Rhea" id="RHEA-COMP:10272"/>
        <dbReference type="ChEBI" id="CHEBI:15378"/>
        <dbReference type="ChEBI" id="CHEBI:30011"/>
        <dbReference type="ChEBI" id="CHEBI:57856"/>
        <dbReference type="ChEBI" id="CHEBI:59789"/>
        <dbReference type="ChEBI" id="CHEBI:61891"/>
        <dbReference type="EC" id="2.1.1.297"/>
    </reaction>
</comment>
<protein>
    <recommendedName>
        <fullName evidence="5">Release factor glutamine methyltransferase</fullName>
        <shortName evidence="5">RF MTase</shortName>
        <ecNumber evidence="5">2.1.1.297</ecNumber>
    </recommendedName>
    <alternativeName>
        <fullName evidence="5">N5-glutamine methyltransferase PrmC</fullName>
    </alternativeName>
    <alternativeName>
        <fullName evidence="5">Protein-(glutamine-N5) MTase PrmC</fullName>
    </alternativeName>
    <alternativeName>
        <fullName evidence="5">Protein-glutamine N-methyltransferase PrmC</fullName>
    </alternativeName>
</protein>
<dbReference type="EMBL" id="JBBYXI010000004">
    <property type="protein sequence ID" value="MEN3931660.1"/>
    <property type="molecule type" value="Genomic_DNA"/>
</dbReference>
<gene>
    <name evidence="5 8" type="primary">prmC</name>
    <name evidence="8" type="ORF">WJT86_11405</name>
</gene>
<feature type="binding site" evidence="5">
    <location>
        <position position="188"/>
    </location>
    <ligand>
        <name>S-adenosyl-L-methionine</name>
        <dbReference type="ChEBI" id="CHEBI:59789"/>
    </ligand>
</feature>
<evidence type="ECO:0000256" key="5">
    <source>
        <dbReference type="HAMAP-Rule" id="MF_02126"/>
    </source>
</evidence>
<dbReference type="SUPFAM" id="SSF53335">
    <property type="entry name" value="S-adenosyl-L-methionine-dependent methyltransferases"/>
    <property type="match status" value="1"/>
</dbReference>
<dbReference type="InterPro" id="IPR029063">
    <property type="entry name" value="SAM-dependent_MTases_sf"/>
</dbReference>
<dbReference type="GO" id="GO:0032259">
    <property type="term" value="P:methylation"/>
    <property type="evidence" value="ECO:0007669"/>
    <property type="project" value="UniProtKB-KW"/>
</dbReference>
<accession>A0ABV0BLV5</accession>
<evidence type="ECO:0000313" key="9">
    <source>
        <dbReference type="Proteomes" id="UP001418637"/>
    </source>
</evidence>
<dbReference type="PANTHER" id="PTHR18895">
    <property type="entry name" value="HEMK METHYLTRANSFERASE"/>
    <property type="match status" value="1"/>
</dbReference>
<dbReference type="NCBIfam" id="TIGR03534">
    <property type="entry name" value="RF_mod_PrmC"/>
    <property type="match status" value="1"/>
</dbReference>
<evidence type="ECO:0000256" key="4">
    <source>
        <dbReference type="ARBA" id="ARBA00048391"/>
    </source>
</evidence>
<dbReference type="InterPro" id="IPR004556">
    <property type="entry name" value="HemK-like"/>
</dbReference>
<dbReference type="InterPro" id="IPR019874">
    <property type="entry name" value="RF_methyltr_PrmC"/>
</dbReference>
<feature type="binding site" evidence="5">
    <location>
        <begin position="136"/>
        <end position="140"/>
    </location>
    <ligand>
        <name>S-adenosyl-L-methionine</name>
        <dbReference type="ChEBI" id="CHEBI:59789"/>
    </ligand>
</feature>